<feature type="compositionally biased region" description="Pro residues" evidence="1">
    <location>
        <begin position="40"/>
        <end position="55"/>
    </location>
</feature>
<keyword evidence="3" id="KW-1185">Reference proteome</keyword>
<evidence type="ECO:0000313" key="2">
    <source>
        <dbReference type="EMBL" id="KAK7203165.1"/>
    </source>
</evidence>
<dbReference type="RefSeq" id="XP_064766198.1">
    <property type="nucleotide sequence ID" value="XM_064911212.1"/>
</dbReference>
<dbReference type="EMBL" id="JBBJBU010000013">
    <property type="protein sequence ID" value="KAK7203165.1"/>
    <property type="molecule type" value="Genomic_DNA"/>
</dbReference>
<dbReference type="Proteomes" id="UP001498771">
    <property type="component" value="Unassembled WGS sequence"/>
</dbReference>
<dbReference type="GeneID" id="90036724"/>
<name>A0ABR1F036_9ASCO</name>
<accession>A0ABR1F036</accession>
<feature type="region of interest" description="Disordered" evidence="1">
    <location>
        <begin position="207"/>
        <end position="227"/>
    </location>
</feature>
<feature type="region of interest" description="Disordered" evidence="1">
    <location>
        <begin position="1"/>
        <end position="171"/>
    </location>
</feature>
<feature type="compositionally biased region" description="Low complexity" evidence="1">
    <location>
        <begin position="122"/>
        <end position="145"/>
    </location>
</feature>
<sequence>MALPGDAAAAAAAARPGSTRYSTDKYPATAPSPYIIATGPPLPSLSLPPPLPPRMIPSTTQHKTSPFPAATMQPDPSAKTLAASDQQQLRRPQYVRSSSSLSTISTLSSDSSDSLPLPPMPSSTSTTAPASVFSPLQQQPLLPLPQKRKVDITITESEDGQRQSGKGRPFEWSPLPWAAYADVPGDWWLSKVDERLEELAICSDEDEVDDRRGRTGGSRRMTEKEGMICAVYDDEEVETSKVDEEEDEDDDGYYICEEPEEIHEYDSRGRPILKVLTNLNRRDDFYVGRAGRYD</sequence>
<feature type="compositionally biased region" description="Low complexity" evidence="1">
    <location>
        <begin position="97"/>
        <end position="115"/>
    </location>
</feature>
<comment type="caution">
    <text evidence="2">The sequence shown here is derived from an EMBL/GenBank/DDBJ whole genome shotgun (WGS) entry which is preliminary data.</text>
</comment>
<organism evidence="2 3">
    <name type="scientific">Myxozyma melibiosi</name>
    <dbReference type="NCBI Taxonomy" id="54550"/>
    <lineage>
        <taxon>Eukaryota</taxon>
        <taxon>Fungi</taxon>
        <taxon>Dikarya</taxon>
        <taxon>Ascomycota</taxon>
        <taxon>Saccharomycotina</taxon>
        <taxon>Lipomycetes</taxon>
        <taxon>Lipomycetales</taxon>
        <taxon>Lipomycetaceae</taxon>
        <taxon>Myxozyma</taxon>
    </lineage>
</organism>
<reference evidence="2 3" key="1">
    <citation type="submission" date="2024-03" db="EMBL/GenBank/DDBJ databases">
        <title>Genome-scale model development and genomic sequencing of the oleaginous clade Lipomyces.</title>
        <authorList>
            <consortium name="Lawrence Berkeley National Laboratory"/>
            <person name="Czajka J.J."/>
            <person name="Han Y."/>
            <person name="Kim J."/>
            <person name="Mondo S.J."/>
            <person name="Hofstad B.A."/>
            <person name="Robles A."/>
            <person name="Haridas S."/>
            <person name="Riley R."/>
            <person name="LaButti K."/>
            <person name="Pangilinan J."/>
            <person name="Andreopoulos W."/>
            <person name="Lipzen A."/>
            <person name="Yan J."/>
            <person name="Wang M."/>
            <person name="Ng V."/>
            <person name="Grigoriev I.V."/>
            <person name="Spatafora J.W."/>
            <person name="Magnuson J.K."/>
            <person name="Baker S.E."/>
            <person name="Pomraning K.R."/>
        </authorList>
    </citation>
    <scope>NUCLEOTIDE SEQUENCE [LARGE SCALE GENOMIC DNA]</scope>
    <source>
        <strain evidence="2 3">Phaff 52-87</strain>
    </source>
</reference>
<protein>
    <submittedName>
        <fullName evidence="2">Uncharacterized protein</fullName>
    </submittedName>
</protein>
<evidence type="ECO:0000256" key="1">
    <source>
        <dbReference type="SAM" id="MobiDB-lite"/>
    </source>
</evidence>
<feature type="region of interest" description="Disordered" evidence="1">
    <location>
        <begin position="233"/>
        <end position="252"/>
    </location>
</feature>
<evidence type="ECO:0000313" key="3">
    <source>
        <dbReference type="Proteomes" id="UP001498771"/>
    </source>
</evidence>
<gene>
    <name evidence="2" type="ORF">BZA70DRAFT_269418</name>
</gene>
<proteinExistence type="predicted"/>